<evidence type="ECO:0000313" key="4">
    <source>
        <dbReference type="Proteomes" id="UP001500889"/>
    </source>
</evidence>
<feature type="compositionally biased region" description="Low complexity" evidence="1">
    <location>
        <begin position="896"/>
        <end position="923"/>
    </location>
</feature>
<feature type="compositionally biased region" description="Acidic residues" evidence="1">
    <location>
        <begin position="379"/>
        <end position="397"/>
    </location>
</feature>
<feature type="region of interest" description="Disordered" evidence="1">
    <location>
        <begin position="1261"/>
        <end position="1345"/>
    </location>
</feature>
<dbReference type="InterPro" id="IPR053291">
    <property type="entry name" value="Ommatidial_diff-associated"/>
</dbReference>
<feature type="region of interest" description="Disordered" evidence="1">
    <location>
        <begin position="896"/>
        <end position="932"/>
    </location>
</feature>
<sequence>MGGKHHHGAGGGSAGGGNGNSSGGGGGGSGSLNSSMCNSVLTNATTATSSSLTQQQQQLQAKYIKSKRHQSRYTNLQHSGHDSGSYLHLNSLWSIWYGVLLTLFQGYLAMHGAYRFLGCSLIPWKIEPVAELNLQIVLSGVVFILLPVFFTSAVFKVGNLANDGIKLATGARERRCTLAPHDGLEEETRGGTLRALWTHGGPTAAFVHILIALCLLLPRLLLEARIIENGLLPKEQIWATEMDFVVINRRNLMALSVVGPTALPKHYHQEQEQHPQQTLNMTTANGVSLEDEEDYYNDTMFTAMRSGMGAGNNNLVELRPQTEGRQKAAAKTTTATSKATTKYTKLNAGKYFEVPDLINQDIDEEERQELEEAIHGDDDNTEDEEEIGVLDEDEEPEQGTVILPDFDEFVTKTTTTTASSGSSSASEDSNKLSIENWQTLGTLGKGRSTTTEEPTTSSTTTTTTSTSTTPATTTTTTTTKATTTRGAAIATTSRQPQHHHHSKSRKHHKQHHKKQQPPRRHHVASHEQAMLEREAVQEETTTRDSNIHRVRPEVLPEIIIPSTPVSSNSKIIAIKPKNQKRRISKRSAGVEIEPEYQLGDGAGSISSSEFVAKSNEEEAEENEDFDLEEGDFQSVPALTPATPAPPTTSPGNDYVRLDGFAGMLQLFFGIDKPIDVAIFAQPPSAEFVNLLCALLVWSVRYPAVFWNTSKSFACVFSLQMIVAALDIILGYVGVSNLYKLQIYAEAMPVHQPGLILNAIVTLALYLLATALVLASSMVMYLYGHGRLATRMRDRSIITLKANETWIYFAHCASLCFVLALAVVKAPLLNDLSATYKNNLHCPTFLAALIGVTHLLLWIVVWLCLTIKRRWHFKLPPLDNTYGGLLNKASAQPLLMSSGQRTGSNSSSGGNSTSTTMNGGNDSGSKPDMMSTATSTELGMGMGMGLAAQEDIYWPKLTPSSPKLKVTFNEVTSTSDDVLLIGDQEQTDGKRHTSRGASICFASAAGEIDDGEYATLRAATAGAVVGITMGSMKSGLGLGAAGACVGSAGGGSISSSSVGVSLLHLSEYDELPPPPPTNHQQQQQQQQQQRQQQQQQQHHQHPHPQFAHGHPHDYANLSGLGGISDDNISEEGKLLACVRDDSITYASTRDLEPPQPTAAPPPPPPLPVKGAPMPQPPALLPHHGPFGRAPQAMPEIMQLSPEHHQKSHLQQHLQQPLQPQKPLPPPHHPLQQHQQQQQGNPMHQHLVSPLAPVTVAVHTNEAHIASSSTPRCLRRADSGVPNEALTPRSDTTSITESTTTSPPERAPSESSSGVHSGEERELEVIIRPRASCKPPPRPPQPPIQEEPYGRCTNMRMSSFNADPTASLNPATGMNSATLPMQRTAPEQKFDYTAHCSTMPLPVGCHSQQLAGNTGNGGYASTSAMTTSMGGGIPPPPSQVSSFKTSGIGIHYANAAVALGNGQAMQAPHTTLPNGVRYSNPHFLRRLPHMTKAAESPYGHLGYGAGHHAFAKLPHETHPTIPEDRDSANYSMASDQDCGLYVTAQLH</sequence>
<feature type="region of interest" description="Disordered" evidence="1">
    <location>
        <begin position="372"/>
        <end position="407"/>
    </location>
</feature>
<evidence type="ECO:0000313" key="3">
    <source>
        <dbReference type="EMBL" id="BFF90292.1"/>
    </source>
</evidence>
<evidence type="ECO:0000256" key="1">
    <source>
        <dbReference type="SAM" id="MobiDB-lite"/>
    </source>
</evidence>
<name>A0AAU9F812_DROMD</name>
<dbReference type="Proteomes" id="UP001500889">
    <property type="component" value="Chromosome O"/>
</dbReference>
<feature type="transmembrane region" description="Helical" evidence="2">
    <location>
        <begin position="95"/>
        <end position="117"/>
    </location>
</feature>
<feature type="transmembrane region" description="Helical" evidence="2">
    <location>
        <begin position="712"/>
        <end position="734"/>
    </location>
</feature>
<reference evidence="3 4" key="1">
    <citation type="submission" date="2024-02" db="EMBL/GenBank/DDBJ databases">
        <title>A chromosome-level genome assembly of Drosophila madeirensis, a fruit fly species endemic to Madeira island.</title>
        <authorList>
            <person name="Tomihara K."/>
            <person name="Llopart A."/>
            <person name="Yamamoto D."/>
        </authorList>
    </citation>
    <scope>NUCLEOTIDE SEQUENCE [LARGE SCALE GENOMIC DNA]</scope>
    <source>
        <strain evidence="3 4">RF1</strain>
    </source>
</reference>
<feature type="compositionally biased region" description="Pro residues" evidence="1">
    <location>
        <begin position="1332"/>
        <end position="1343"/>
    </location>
</feature>
<keyword evidence="2" id="KW-0812">Transmembrane</keyword>
<feature type="transmembrane region" description="Helical" evidence="2">
    <location>
        <begin position="804"/>
        <end position="823"/>
    </location>
</feature>
<feature type="transmembrane region" description="Helical" evidence="2">
    <location>
        <begin position="754"/>
        <end position="783"/>
    </location>
</feature>
<gene>
    <name evidence="3" type="ORF">DMAD_08844</name>
</gene>
<feature type="region of interest" description="Disordered" evidence="1">
    <location>
        <begin position="1"/>
        <end position="30"/>
    </location>
</feature>
<feature type="compositionally biased region" description="Low complexity" evidence="1">
    <location>
        <begin position="1288"/>
        <end position="1314"/>
    </location>
</feature>
<feature type="region of interest" description="Disordered" evidence="1">
    <location>
        <begin position="1146"/>
        <end position="1241"/>
    </location>
</feature>
<feature type="compositionally biased region" description="Acidic residues" evidence="1">
    <location>
        <begin position="617"/>
        <end position="628"/>
    </location>
</feature>
<feature type="compositionally biased region" description="Pro residues" evidence="1">
    <location>
        <begin position="1218"/>
        <end position="1227"/>
    </location>
</feature>
<feature type="region of interest" description="Disordered" evidence="1">
    <location>
        <begin position="1066"/>
        <end position="1121"/>
    </location>
</feature>
<keyword evidence="4" id="KW-1185">Reference proteome</keyword>
<feature type="transmembrane region" description="Helical" evidence="2">
    <location>
        <begin position="843"/>
        <end position="864"/>
    </location>
</feature>
<feature type="compositionally biased region" description="Gly residues" evidence="1">
    <location>
        <begin position="9"/>
        <end position="30"/>
    </location>
</feature>
<accession>A0AAU9F812</accession>
<feature type="transmembrane region" description="Helical" evidence="2">
    <location>
        <begin position="203"/>
        <end position="222"/>
    </location>
</feature>
<proteinExistence type="predicted"/>
<feature type="compositionally biased region" description="Low complexity" evidence="1">
    <location>
        <begin position="1077"/>
        <end position="1107"/>
    </location>
</feature>
<feature type="compositionally biased region" description="Low complexity" evidence="1">
    <location>
        <begin position="1228"/>
        <end position="1241"/>
    </location>
</feature>
<keyword evidence="2" id="KW-1133">Transmembrane helix</keyword>
<protein>
    <submittedName>
        <fullName evidence="3">Protein tincar</fullName>
    </submittedName>
</protein>
<feature type="region of interest" description="Disordered" evidence="1">
    <location>
        <begin position="594"/>
        <end position="628"/>
    </location>
</feature>
<feature type="compositionally biased region" description="Pro residues" evidence="1">
    <location>
        <begin position="1152"/>
        <end position="1178"/>
    </location>
</feature>
<evidence type="ECO:0000256" key="2">
    <source>
        <dbReference type="SAM" id="Phobius"/>
    </source>
</evidence>
<keyword evidence="2" id="KW-0472">Membrane</keyword>
<feature type="compositionally biased region" description="Low complexity" evidence="1">
    <location>
        <begin position="1207"/>
        <end position="1217"/>
    </location>
</feature>
<feature type="compositionally biased region" description="Basic and acidic residues" evidence="1">
    <location>
        <begin position="1315"/>
        <end position="1325"/>
    </location>
</feature>
<feature type="transmembrane region" description="Helical" evidence="2">
    <location>
        <begin position="129"/>
        <end position="150"/>
    </location>
</feature>
<feature type="compositionally biased region" description="Low complexity" evidence="1">
    <location>
        <begin position="445"/>
        <end position="495"/>
    </location>
</feature>
<dbReference type="EMBL" id="AP029263">
    <property type="protein sequence ID" value="BFF90292.1"/>
    <property type="molecule type" value="Genomic_DNA"/>
</dbReference>
<feature type="compositionally biased region" description="Basic residues" evidence="1">
    <location>
        <begin position="496"/>
        <end position="523"/>
    </location>
</feature>
<organism evidence="3 4">
    <name type="scientific">Drosophila madeirensis</name>
    <name type="common">Fruit fly</name>
    <dbReference type="NCBI Taxonomy" id="30013"/>
    <lineage>
        <taxon>Eukaryota</taxon>
        <taxon>Metazoa</taxon>
        <taxon>Ecdysozoa</taxon>
        <taxon>Arthropoda</taxon>
        <taxon>Hexapoda</taxon>
        <taxon>Insecta</taxon>
        <taxon>Pterygota</taxon>
        <taxon>Neoptera</taxon>
        <taxon>Endopterygota</taxon>
        <taxon>Diptera</taxon>
        <taxon>Brachycera</taxon>
        <taxon>Muscomorpha</taxon>
        <taxon>Ephydroidea</taxon>
        <taxon>Drosophilidae</taxon>
        <taxon>Drosophila</taxon>
        <taxon>Sophophora</taxon>
    </lineage>
</organism>
<dbReference type="PANTHER" id="PTHR21579">
    <property type="entry name" value="PROTEIN TINCAR"/>
    <property type="match status" value="1"/>
</dbReference>
<dbReference type="PANTHER" id="PTHR21579:SF20">
    <property type="entry name" value="PROTEIN TINCAR"/>
    <property type="match status" value="1"/>
</dbReference>
<feature type="region of interest" description="Disordered" evidence="1">
    <location>
        <begin position="440"/>
        <end position="527"/>
    </location>
</feature>